<evidence type="ECO:0000313" key="3">
    <source>
        <dbReference type="Proteomes" id="UP000534590"/>
    </source>
</evidence>
<dbReference type="EMBL" id="JACIHP010000012">
    <property type="protein sequence ID" value="MBB4493466.1"/>
    <property type="molecule type" value="Genomic_DNA"/>
</dbReference>
<feature type="region of interest" description="Disordered" evidence="1">
    <location>
        <begin position="39"/>
        <end position="60"/>
    </location>
</feature>
<dbReference type="Proteomes" id="UP000534590">
    <property type="component" value="Unassembled WGS sequence"/>
</dbReference>
<proteinExistence type="predicted"/>
<name>A0ABR6JEZ9_AGRRD</name>
<accession>A0ABR6JEZ9</accession>
<feature type="compositionally biased region" description="Basic and acidic residues" evidence="1">
    <location>
        <begin position="39"/>
        <end position="51"/>
    </location>
</feature>
<organism evidence="2 3">
    <name type="scientific">Agrobacterium radiobacter</name>
    <dbReference type="NCBI Taxonomy" id="362"/>
    <lineage>
        <taxon>Bacteria</taxon>
        <taxon>Pseudomonadati</taxon>
        <taxon>Pseudomonadota</taxon>
        <taxon>Alphaproteobacteria</taxon>
        <taxon>Hyphomicrobiales</taxon>
        <taxon>Rhizobiaceae</taxon>
        <taxon>Rhizobium/Agrobacterium group</taxon>
        <taxon>Agrobacterium</taxon>
        <taxon>Agrobacterium tumefaciens complex</taxon>
    </lineage>
</organism>
<evidence type="ECO:0000313" key="2">
    <source>
        <dbReference type="EMBL" id="MBB4493466.1"/>
    </source>
</evidence>
<evidence type="ECO:0000256" key="1">
    <source>
        <dbReference type="SAM" id="MobiDB-lite"/>
    </source>
</evidence>
<comment type="caution">
    <text evidence="2">The sequence shown here is derived from an EMBL/GenBank/DDBJ whole genome shotgun (WGS) entry which is preliminary data.</text>
</comment>
<gene>
    <name evidence="2" type="ORF">GGE40_005320</name>
</gene>
<protein>
    <submittedName>
        <fullName evidence="2">Uncharacterized protein</fullName>
    </submittedName>
</protein>
<reference evidence="2 3" key="1">
    <citation type="submission" date="2020-08" db="EMBL/GenBank/DDBJ databases">
        <title>Genomic Encyclopedia of Type Strains, Phase IV (KMG-V): Genome sequencing to study the core and pangenomes of soil and plant-associated prokaryotes.</title>
        <authorList>
            <person name="Whitman W."/>
        </authorList>
    </citation>
    <scope>NUCLEOTIDE SEQUENCE [LARGE SCALE GENOMIC DNA]</scope>
    <source>
        <strain evidence="2 3">SEMIA 461</strain>
    </source>
</reference>
<sequence>MTVDLIGDDRTASPGTGMQWRAAGDGFLGPRGMRTQVAGEERGDAVADERSRRSRSSIRHVKSRPRWPCPFAMPEWMATMARSIVWEFAGPMRQVRGALPNFPSRWRLRFSIGHMSPMLARIRKNDLLLMQDALGPVAAKLARARTEQDRLRFPPERSIRAARIQILGAAPKDALKREERYYTASLVAQASALG</sequence>
<keyword evidence="3" id="KW-1185">Reference proteome</keyword>